<comment type="caution">
    <text evidence="1">The sequence shown here is derived from an EMBL/GenBank/DDBJ whole genome shotgun (WGS) entry which is preliminary data.</text>
</comment>
<dbReference type="Proteomes" id="UP000828048">
    <property type="component" value="Chromosome 5"/>
</dbReference>
<sequence>MNSHFFPICYLSFLVLILILVQTSSGSDNEQYTNCSQPFECANIGILSYPFWGGNRPQYCGHPNFGLNCTNQAPQITINSIPYRVLSIDYPTETLTVARAEFWNNPCLSSSTLQINDTLDGAPFAYSGDSQNMMIIYGCLAVPVANQFSCTNNGITTASYFGLMSGDEVPKEFATISGCKSSVIVRVNRTVALGLVVSSPSSYIERVLDSGFGLLWDANDAICSECARSGGVCGSDSGSGFACYCSDQVYPTACNSARGRNGMCLSSLVFTCLL</sequence>
<organism evidence="1 2">
    <name type="scientific">Vaccinium darrowii</name>
    <dbReference type="NCBI Taxonomy" id="229202"/>
    <lineage>
        <taxon>Eukaryota</taxon>
        <taxon>Viridiplantae</taxon>
        <taxon>Streptophyta</taxon>
        <taxon>Embryophyta</taxon>
        <taxon>Tracheophyta</taxon>
        <taxon>Spermatophyta</taxon>
        <taxon>Magnoliopsida</taxon>
        <taxon>eudicotyledons</taxon>
        <taxon>Gunneridae</taxon>
        <taxon>Pentapetalae</taxon>
        <taxon>asterids</taxon>
        <taxon>Ericales</taxon>
        <taxon>Ericaceae</taxon>
        <taxon>Vaccinioideae</taxon>
        <taxon>Vaccinieae</taxon>
        <taxon>Vaccinium</taxon>
    </lineage>
</organism>
<reference evidence="1 2" key="1">
    <citation type="journal article" date="2021" name="Hortic Res">
        <title>High-quality reference genome and annotation aids understanding of berry development for evergreen blueberry (Vaccinium darrowii).</title>
        <authorList>
            <person name="Yu J."/>
            <person name="Hulse-Kemp A.M."/>
            <person name="Babiker E."/>
            <person name="Staton M."/>
        </authorList>
    </citation>
    <scope>NUCLEOTIDE SEQUENCE [LARGE SCALE GENOMIC DNA]</scope>
    <source>
        <strain evidence="2">cv. NJ 8807/NJ 8810</strain>
        <tissue evidence="1">Young leaf</tissue>
    </source>
</reference>
<evidence type="ECO:0000313" key="1">
    <source>
        <dbReference type="EMBL" id="KAH7845473.1"/>
    </source>
</evidence>
<gene>
    <name evidence="1" type="ORF">Vadar_002652</name>
</gene>
<evidence type="ECO:0000313" key="2">
    <source>
        <dbReference type="Proteomes" id="UP000828048"/>
    </source>
</evidence>
<dbReference type="EMBL" id="CM037155">
    <property type="protein sequence ID" value="KAH7845473.1"/>
    <property type="molecule type" value="Genomic_DNA"/>
</dbReference>
<proteinExistence type="predicted"/>
<protein>
    <submittedName>
        <fullName evidence="1">Uncharacterized protein</fullName>
    </submittedName>
</protein>
<name>A0ACB7XXG3_9ERIC</name>
<keyword evidence="2" id="KW-1185">Reference proteome</keyword>
<accession>A0ACB7XXG3</accession>